<organism evidence="2 3">
    <name type="scientific">Popillia japonica</name>
    <name type="common">Japanese beetle</name>
    <dbReference type="NCBI Taxonomy" id="7064"/>
    <lineage>
        <taxon>Eukaryota</taxon>
        <taxon>Metazoa</taxon>
        <taxon>Ecdysozoa</taxon>
        <taxon>Arthropoda</taxon>
        <taxon>Hexapoda</taxon>
        <taxon>Insecta</taxon>
        <taxon>Pterygota</taxon>
        <taxon>Neoptera</taxon>
        <taxon>Endopterygota</taxon>
        <taxon>Coleoptera</taxon>
        <taxon>Polyphaga</taxon>
        <taxon>Scarabaeiformia</taxon>
        <taxon>Scarabaeidae</taxon>
        <taxon>Rutelinae</taxon>
        <taxon>Popillia</taxon>
    </lineage>
</organism>
<name>A0AAW1IV50_POPJA</name>
<evidence type="ECO:0000313" key="3">
    <source>
        <dbReference type="Proteomes" id="UP001458880"/>
    </source>
</evidence>
<dbReference type="AlphaFoldDB" id="A0AAW1IV50"/>
<reference evidence="2 3" key="1">
    <citation type="journal article" date="2024" name="BMC Genomics">
        <title>De novo assembly and annotation of Popillia japonica's genome with initial clues to its potential as an invasive pest.</title>
        <authorList>
            <person name="Cucini C."/>
            <person name="Boschi S."/>
            <person name="Funari R."/>
            <person name="Cardaioli E."/>
            <person name="Iannotti N."/>
            <person name="Marturano G."/>
            <person name="Paoli F."/>
            <person name="Bruttini M."/>
            <person name="Carapelli A."/>
            <person name="Frati F."/>
            <person name="Nardi F."/>
        </authorList>
    </citation>
    <scope>NUCLEOTIDE SEQUENCE [LARGE SCALE GENOMIC DNA]</scope>
    <source>
        <strain evidence="2">DMR45628</strain>
    </source>
</reference>
<evidence type="ECO:0000313" key="2">
    <source>
        <dbReference type="EMBL" id="KAK9693962.1"/>
    </source>
</evidence>
<protein>
    <submittedName>
        <fullName evidence="2">Uncharacterized protein</fullName>
    </submittedName>
</protein>
<feature type="region of interest" description="Disordered" evidence="1">
    <location>
        <begin position="1"/>
        <end position="27"/>
    </location>
</feature>
<dbReference type="Proteomes" id="UP001458880">
    <property type="component" value="Unassembled WGS sequence"/>
</dbReference>
<proteinExistence type="predicted"/>
<accession>A0AAW1IV50</accession>
<keyword evidence="3" id="KW-1185">Reference proteome</keyword>
<evidence type="ECO:0000256" key="1">
    <source>
        <dbReference type="SAM" id="MobiDB-lite"/>
    </source>
</evidence>
<dbReference type="EMBL" id="JASPKY010000527">
    <property type="protein sequence ID" value="KAK9693962.1"/>
    <property type="molecule type" value="Genomic_DNA"/>
</dbReference>
<gene>
    <name evidence="2" type="ORF">QE152_g33839</name>
</gene>
<comment type="caution">
    <text evidence="2">The sequence shown here is derived from an EMBL/GenBank/DDBJ whole genome shotgun (WGS) entry which is preliminary data.</text>
</comment>
<sequence length="114" mass="12953">MLEKICSYSPDKASAATSTEDDSQLDDDLPLTAVKQLVLSEDNQQELCQIRNILQQISSNNCQHYESELNKWIDEDEKLLPLHSNDSVSIDERVIDESNVKHEEAISSFNNCIK</sequence>